<dbReference type="InterPro" id="IPR003890">
    <property type="entry name" value="MIF4G-like_typ-3"/>
</dbReference>
<dbReference type="GO" id="GO:0003723">
    <property type="term" value="F:RNA binding"/>
    <property type="evidence" value="ECO:0007669"/>
    <property type="project" value="InterPro"/>
</dbReference>
<proteinExistence type="predicted"/>
<dbReference type="Proteomes" id="UP000299102">
    <property type="component" value="Unassembled WGS sequence"/>
</dbReference>
<dbReference type="OrthoDB" id="27832at2759"/>
<dbReference type="GO" id="GO:0035145">
    <property type="term" value="C:exon-exon junction complex"/>
    <property type="evidence" value="ECO:0007669"/>
    <property type="project" value="TreeGrafter"/>
</dbReference>
<feature type="domain" description="MIF4G" evidence="2">
    <location>
        <begin position="51"/>
        <end position="168"/>
    </location>
</feature>
<protein>
    <submittedName>
        <fullName evidence="3">Regulator of nonsense transcripts 2</fullName>
    </submittedName>
</protein>
<evidence type="ECO:0000313" key="3">
    <source>
        <dbReference type="EMBL" id="GBP17230.1"/>
    </source>
</evidence>
<dbReference type="Gene3D" id="1.25.40.180">
    <property type="match status" value="1"/>
</dbReference>
<dbReference type="PANTHER" id="PTHR12839:SF7">
    <property type="entry name" value="REGULATOR OF NONSENSE TRANSCRIPTS 2"/>
    <property type="match status" value="1"/>
</dbReference>
<organism evidence="3 4">
    <name type="scientific">Eumeta variegata</name>
    <name type="common">Bagworm moth</name>
    <name type="synonym">Eumeta japonica</name>
    <dbReference type="NCBI Taxonomy" id="151549"/>
    <lineage>
        <taxon>Eukaryota</taxon>
        <taxon>Metazoa</taxon>
        <taxon>Ecdysozoa</taxon>
        <taxon>Arthropoda</taxon>
        <taxon>Hexapoda</taxon>
        <taxon>Insecta</taxon>
        <taxon>Pterygota</taxon>
        <taxon>Neoptera</taxon>
        <taxon>Endopterygota</taxon>
        <taxon>Lepidoptera</taxon>
        <taxon>Glossata</taxon>
        <taxon>Ditrysia</taxon>
        <taxon>Tineoidea</taxon>
        <taxon>Psychidae</taxon>
        <taxon>Oiketicinae</taxon>
        <taxon>Eumeta</taxon>
    </lineage>
</organism>
<reference evidence="3 4" key="1">
    <citation type="journal article" date="2019" name="Commun. Biol.">
        <title>The bagworm genome reveals a unique fibroin gene that provides high tensile strength.</title>
        <authorList>
            <person name="Kono N."/>
            <person name="Nakamura H."/>
            <person name="Ohtoshi R."/>
            <person name="Tomita M."/>
            <person name="Numata K."/>
            <person name="Arakawa K."/>
        </authorList>
    </citation>
    <scope>NUCLEOTIDE SEQUENCE [LARGE SCALE GENOMIC DNA]</scope>
</reference>
<evidence type="ECO:0000313" key="4">
    <source>
        <dbReference type="Proteomes" id="UP000299102"/>
    </source>
</evidence>
<dbReference type="STRING" id="151549.A0A4C1TT92"/>
<dbReference type="SUPFAM" id="SSF48371">
    <property type="entry name" value="ARM repeat"/>
    <property type="match status" value="1"/>
</dbReference>
<comment type="caution">
    <text evidence="3">The sequence shown here is derived from an EMBL/GenBank/DDBJ whole genome shotgun (WGS) entry which is preliminary data.</text>
</comment>
<dbReference type="InterPro" id="IPR016024">
    <property type="entry name" value="ARM-type_fold"/>
</dbReference>
<sequence length="272" mass="31982">MNTFLDQMMRLKTALLWIPDMLLKLKMYYLVKPPETVKNDVKLRPVIHEYIRHLIFEELNKQNVERCIKMLRRINWHDPTISSYVIKCLSKAYLLRFPLIRCLADLLSGLSSYQEKAVTMVIDNVFEDIRAGLEIHSPKLAQRRIAMANPKLKLYKNLEQAKEAIKKLKEKLYPQLKELTNQSSTEETAKNLHPIPEDSEFDDADECKPVTKTKEDLEFEQLFEKMAQDSYQERLKEAIKPNTKDIPVPMMVKQQKSYEQISTTSIDHTVFH</sequence>
<evidence type="ECO:0000259" key="2">
    <source>
        <dbReference type="Pfam" id="PF02854"/>
    </source>
</evidence>
<feature type="region of interest" description="Disordered" evidence="1">
    <location>
        <begin position="182"/>
        <end position="206"/>
    </location>
</feature>
<keyword evidence="4" id="KW-1185">Reference proteome</keyword>
<name>A0A4C1TT92_EUMVA</name>
<evidence type="ECO:0000256" key="1">
    <source>
        <dbReference type="SAM" id="MobiDB-lite"/>
    </source>
</evidence>
<dbReference type="Pfam" id="PF02854">
    <property type="entry name" value="MIF4G"/>
    <property type="match status" value="1"/>
</dbReference>
<gene>
    <name evidence="3" type="primary">UPF2</name>
    <name evidence="3" type="ORF">EVAR_74046_1</name>
</gene>
<dbReference type="AlphaFoldDB" id="A0A4C1TT92"/>
<dbReference type="InterPro" id="IPR039762">
    <property type="entry name" value="Nmd2/UPF2"/>
</dbReference>
<dbReference type="GO" id="GO:0000184">
    <property type="term" value="P:nuclear-transcribed mRNA catabolic process, nonsense-mediated decay"/>
    <property type="evidence" value="ECO:0007669"/>
    <property type="project" value="InterPro"/>
</dbReference>
<accession>A0A4C1TT92</accession>
<dbReference type="PANTHER" id="PTHR12839">
    <property type="entry name" value="NONSENSE-MEDIATED MRNA DECAY PROTEIN 2 UP-FRAMESHIFT SUPPRESSOR 2"/>
    <property type="match status" value="1"/>
</dbReference>
<dbReference type="GO" id="GO:0005737">
    <property type="term" value="C:cytoplasm"/>
    <property type="evidence" value="ECO:0007669"/>
    <property type="project" value="UniProtKB-SubCell"/>
</dbReference>
<dbReference type="EMBL" id="BGZK01006245">
    <property type="protein sequence ID" value="GBP17230.1"/>
    <property type="molecule type" value="Genomic_DNA"/>
</dbReference>